<feature type="domain" description="Peptidase C1A papain C-terminal" evidence="3">
    <location>
        <begin position="20"/>
        <end position="204"/>
    </location>
</feature>
<evidence type="ECO:0000256" key="2">
    <source>
        <dbReference type="ARBA" id="ARBA00023157"/>
    </source>
</evidence>
<dbReference type="InterPro" id="IPR025660">
    <property type="entry name" value="Pept_his_AS"/>
</dbReference>
<dbReference type="Pfam" id="PF00112">
    <property type="entry name" value="Peptidase_C1"/>
    <property type="match status" value="1"/>
</dbReference>
<name>A0A922M9Y6_SPOEX</name>
<dbReference type="InterPro" id="IPR025661">
    <property type="entry name" value="Pept_asp_AS"/>
</dbReference>
<dbReference type="PANTHER" id="PTHR12411">
    <property type="entry name" value="CYSTEINE PROTEASE FAMILY C1-RELATED"/>
    <property type="match status" value="1"/>
</dbReference>
<reference evidence="4" key="1">
    <citation type="journal article" date="2021" name="G3 (Bethesda)">
        <title>Genome and transcriptome analysis of the beet armyworm Spodoptera exigua reveals targets for pest control. .</title>
        <authorList>
            <person name="Simon S."/>
            <person name="Breeschoten T."/>
            <person name="Jansen H.J."/>
            <person name="Dirks R.P."/>
            <person name="Schranz M.E."/>
            <person name="Ros V.I.D."/>
        </authorList>
    </citation>
    <scope>NUCLEOTIDE SEQUENCE</scope>
    <source>
        <strain evidence="4">TB_SE_WUR_2020</strain>
    </source>
</reference>
<proteinExistence type="inferred from homology"/>
<dbReference type="PROSITE" id="PS00640">
    <property type="entry name" value="THIOL_PROTEASE_ASN"/>
    <property type="match status" value="1"/>
</dbReference>
<dbReference type="InterPro" id="IPR039417">
    <property type="entry name" value="Peptidase_C1A_papain-like"/>
</dbReference>
<evidence type="ECO:0000259" key="3">
    <source>
        <dbReference type="SMART" id="SM00645"/>
    </source>
</evidence>
<dbReference type="CDD" id="cd02248">
    <property type="entry name" value="Peptidase_C1A"/>
    <property type="match status" value="1"/>
</dbReference>
<comment type="similarity">
    <text evidence="1">Belongs to the peptidase C1 family.</text>
</comment>
<dbReference type="Gene3D" id="3.90.70.10">
    <property type="entry name" value="Cysteine proteinases"/>
    <property type="match status" value="1"/>
</dbReference>
<keyword evidence="2" id="KW-1015">Disulfide bond</keyword>
<comment type="caution">
    <text evidence="4">The sequence shown here is derived from an EMBL/GenBank/DDBJ whole genome shotgun (WGS) entry which is preliminary data.</text>
</comment>
<evidence type="ECO:0000313" key="5">
    <source>
        <dbReference type="Proteomes" id="UP000814243"/>
    </source>
</evidence>
<protein>
    <recommendedName>
        <fullName evidence="3">Peptidase C1A papain C-terminal domain-containing protein</fullName>
    </recommendedName>
</protein>
<accession>A0A922M9Y6</accession>
<dbReference type="SUPFAM" id="SSF54001">
    <property type="entry name" value="Cysteine proteinases"/>
    <property type="match status" value="1"/>
</dbReference>
<dbReference type="SMART" id="SM00645">
    <property type="entry name" value="Pept_C1"/>
    <property type="match status" value="1"/>
</dbReference>
<dbReference type="AlphaFoldDB" id="A0A922M9Y6"/>
<gene>
    <name evidence="4" type="ORF">HF086_008480</name>
</gene>
<dbReference type="GO" id="GO:0008234">
    <property type="term" value="F:cysteine-type peptidase activity"/>
    <property type="evidence" value="ECO:0007669"/>
    <property type="project" value="InterPro"/>
</dbReference>
<dbReference type="PROSITE" id="PS00639">
    <property type="entry name" value="THIOL_PROTEASE_HIS"/>
    <property type="match status" value="1"/>
</dbReference>
<dbReference type="EMBL" id="JACEFF010000699">
    <property type="protein sequence ID" value="KAH9632653.1"/>
    <property type="molecule type" value="Genomic_DNA"/>
</dbReference>
<dbReference type="GO" id="GO:0006508">
    <property type="term" value="P:proteolysis"/>
    <property type="evidence" value="ECO:0007669"/>
    <property type="project" value="InterPro"/>
</dbReference>
<evidence type="ECO:0000256" key="1">
    <source>
        <dbReference type="ARBA" id="ARBA00008455"/>
    </source>
</evidence>
<organism evidence="4 5">
    <name type="scientific">Spodoptera exigua</name>
    <name type="common">Beet armyworm</name>
    <name type="synonym">Noctua fulgens</name>
    <dbReference type="NCBI Taxonomy" id="7107"/>
    <lineage>
        <taxon>Eukaryota</taxon>
        <taxon>Metazoa</taxon>
        <taxon>Ecdysozoa</taxon>
        <taxon>Arthropoda</taxon>
        <taxon>Hexapoda</taxon>
        <taxon>Insecta</taxon>
        <taxon>Pterygota</taxon>
        <taxon>Neoptera</taxon>
        <taxon>Endopterygota</taxon>
        <taxon>Lepidoptera</taxon>
        <taxon>Glossata</taxon>
        <taxon>Ditrysia</taxon>
        <taxon>Noctuoidea</taxon>
        <taxon>Noctuidae</taxon>
        <taxon>Amphipyrinae</taxon>
        <taxon>Spodoptera</taxon>
    </lineage>
</organism>
<sequence>MAIRTGDWAETEQVHNVGEVQEIVEGTQRVRAYSRQVYCSRIASRWLRKNRISCPVNTIGDYSGLSRPSKISQYVVPVGLSDGYCHLDNVSIATKIKGWVNVTSNDEKALRLAIFKHGPISVAIDAAHKSFSFYSNGVYYEPECHNKIDELDHAVLAVGYGILKGQKYWLVKNSWSNMWGNDGYVLMSTKDNNCGVQTGPTYVLI</sequence>
<dbReference type="InterPro" id="IPR000668">
    <property type="entry name" value="Peptidase_C1A_C"/>
</dbReference>
<evidence type="ECO:0000313" key="4">
    <source>
        <dbReference type="EMBL" id="KAH9632653.1"/>
    </source>
</evidence>
<dbReference type="Proteomes" id="UP000814243">
    <property type="component" value="Unassembled WGS sequence"/>
</dbReference>
<dbReference type="InterPro" id="IPR013128">
    <property type="entry name" value="Peptidase_C1A"/>
</dbReference>
<dbReference type="InterPro" id="IPR038765">
    <property type="entry name" value="Papain-like_cys_pep_sf"/>
</dbReference>